<name>A0A1H8ZGY0_9ACTN</name>
<reference evidence="6" key="1">
    <citation type="submission" date="2016-10" db="EMBL/GenBank/DDBJ databases">
        <authorList>
            <person name="Varghese N."/>
            <person name="Submissions S."/>
        </authorList>
    </citation>
    <scope>NUCLEOTIDE SEQUENCE [LARGE SCALE GENOMIC DNA]</scope>
    <source>
        <strain evidence="6">CGMCC 4.6856</strain>
    </source>
</reference>
<comment type="cofactor">
    <cofactor evidence="1">
        <name>Mg(2+)</name>
        <dbReference type="ChEBI" id="CHEBI:18420"/>
    </cofactor>
</comment>
<accession>A0A1H8ZGY0</accession>
<evidence type="ECO:0000259" key="4">
    <source>
        <dbReference type="PROSITE" id="PS51462"/>
    </source>
</evidence>
<dbReference type="STRING" id="1036181.SAMN05421756_101240"/>
<dbReference type="Gene3D" id="3.90.79.10">
    <property type="entry name" value="Nucleoside Triphosphate Pyrophosphohydrolase"/>
    <property type="match status" value="1"/>
</dbReference>
<dbReference type="Pfam" id="PF00293">
    <property type="entry name" value="NUDIX"/>
    <property type="match status" value="1"/>
</dbReference>
<dbReference type="Proteomes" id="UP000198504">
    <property type="component" value="Unassembled WGS sequence"/>
</dbReference>
<dbReference type="AlphaFoldDB" id="A0A1H8ZGY0"/>
<feature type="domain" description="Nudix hydrolase" evidence="4">
    <location>
        <begin position="4"/>
        <end position="146"/>
    </location>
</feature>
<dbReference type="CDD" id="cd04685">
    <property type="entry name" value="NUDIX_Hydrolase"/>
    <property type="match status" value="1"/>
</dbReference>
<dbReference type="SUPFAM" id="SSF55811">
    <property type="entry name" value="Nudix"/>
    <property type="match status" value="1"/>
</dbReference>
<dbReference type="PANTHER" id="PTHR43046">
    <property type="entry name" value="GDP-MANNOSE MANNOSYL HYDROLASE"/>
    <property type="match status" value="1"/>
</dbReference>
<dbReference type="PANTHER" id="PTHR43046:SF12">
    <property type="entry name" value="GDP-MANNOSE MANNOSYL HYDROLASE"/>
    <property type="match status" value="1"/>
</dbReference>
<evidence type="ECO:0000313" key="5">
    <source>
        <dbReference type="EMBL" id="SEP63672.1"/>
    </source>
</evidence>
<dbReference type="OrthoDB" id="9804442at2"/>
<dbReference type="PROSITE" id="PS00893">
    <property type="entry name" value="NUDIX_BOX"/>
    <property type="match status" value="1"/>
</dbReference>
<evidence type="ECO:0000313" key="6">
    <source>
        <dbReference type="Proteomes" id="UP000198504"/>
    </source>
</evidence>
<sequence>MDTVTRRTGRVLPIHRARVLLIRGGDPGRPDAGEWWFTVGGGCELAESPAEAARREAFEEAGLVLPTDLGPVVLRREADFEFDGEWLQQTEEYYLCEVDSDVLTDAGWNELEQRVFTAQRWWSIDELRTTTEVVFPSDLADVLTRLDDPDESP</sequence>
<protein>
    <submittedName>
        <fullName evidence="5">ADP-ribose pyrophosphatase YjhB, NUDIX family</fullName>
    </submittedName>
</protein>
<evidence type="ECO:0000256" key="2">
    <source>
        <dbReference type="ARBA" id="ARBA00022801"/>
    </source>
</evidence>
<organism evidence="5 6">
    <name type="scientific">Microlunatus flavus</name>
    <dbReference type="NCBI Taxonomy" id="1036181"/>
    <lineage>
        <taxon>Bacteria</taxon>
        <taxon>Bacillati</taxon>
        <taxon>Actinomycetota</taxon>
        <taxon>Actinomycetes</taxon>
        <taxon>Propionibacteriales</taxon>
        <taxon>Propionibacteriaceae</taxon>
        <taxon>Microlunatus</taxon>
    </lineage>
</organism>
<dbReference type="GO" id="GO:0016787">
    <property type="term" value="F:hydrolase activity"/>
    <property type="evidence" value="ECO:0007669"/>
    <property type="project" value="UniProtKB-KW"/>
</dbReference>
<dbReference type="EMBL" id="FOFA01000001">
    <property type="protein sequence ID" value="SEP63672.1"/>
    <property type="molecule type" value="Genomic_DNA"/>
</dbReference>
<gene>
    <name evidence="5" type="ORF">SAMN05421756_101240</name>
</gene>
<evidence type="ECO:0000256" key="1">
    <source>
        <dbReference type="ARBA" id="ARBA00001946"/>
    </source>
</evidence>
<keyword evidence="6" id="KW-1185">Reference proteome</keyword>
<dbReference type="RefSeq" id="WP_091177303.1">
    <property type="nucleotide sequence ID" value="NZ_FOFA01000001.1"/>
</dbReference>
<evidence type="ECO:0000256" key="3">
    <source>
        <dbReference type="ARBA" id="ARBA00022842"/>
    </source>
</evidence>
<keyword evidence="2" id="KW-0378">Hydrolase</keyword>
<dbReference type="PROSITE" id="PS51462">
    <property type="entry name" value="NUDIX"/>
    <property type="match status" value="1"/>
</dbReference>
<proteinExistence type="predicted"/>
<keyword evidence="3" id="KW-0460">Magnesium</keyword>
<dbReference type="InterPro" id="IPR000086">
    <property type="entry name" value="NUDIX_hydrolase_dom"/>
</dbReference>
<dbReference type="InterPro" id="IPR020084">
    <property type="entry name" value="NUDIX_hydrolase_CS"/>
</dbReference>
<dbReference type="InterPro" id="IPR015797">
    <property type="entry name" value="NUDIX_hydrolase-like_dom_sf"/>
</dbReference>